<dbReference type="SMART" id="SM00733">
    <property type="entry name" value="Mterf"/>
    <property type="match status" value="5"/>
</dbReference>
<reference evidence="3 4" key="1">
    <citation type="submission" date="2020-08" db="EMBL/GenBank/DDBJ databases">
        <title>Aphidius gifuensis genome sequencing and assembly.</title>
        <authorList>
            <person name="Du Z."/>
        </authorList>
    </citation>
    <scope>NUCLEOTIDE SEQUENCE [LARGE SCALE GENOMIC DNA]</scope>
    <source>
        <strain evidence="3">YNYX2018</strain>
        <tissue evidence="3">Adults</tissue>
    </source>
</reference>
<evidence type="ECO:0000256" key="1">
    <source>
        <dbReference type="ARBA" id="ARBA00007692"/>
    </source>
</evidence>
<evidence type="ECO:0000256" key="2">
    <source>
        <dbReference type="ARBA" id="ARBA00022946"/>
    </source>
</evidence>
<dbReference type="PANTHER" id="PTHR13068:SF112">
    <property type="entry name" value="TRANSCRIPTION TERMINATION FACTOR 3, MITOCHONDRIAL"/>
    <property type="match status" value="1"/>
</dbReference>
<evidence type="ECO:0000313" key="4">
    <source>
        <dbReference type="Proteomes" id="UP000639338"/>
    </source>
</evidence>
<dbReference type="GO" id="GO:0003676">
    <property type="term" value="F:nucleic acid binding"/>
    <property type="evidence" value="ECO:0007669"/>
    <property type="project" value="InterPro"/>
</dbReference>
<keyword evidence="2" id="KW-0809">Transit peptide</keyword>
<comment type="similarity">
    <text evidence="1">Belongs to the mTERF family.</text>
</comment>
<dbReference type="OrthoDB" id="637682at2759"/>
<dbReference type="Pfam" id="PF02536">
    <property type="entry name" value="mTERF"/>
    <property type="match status" value="1"/>
</dbReference>
<dbReference type="Proteomes" id="UP000639338">
    <property type="component" value="Unassembled WGS sequence"/>
</dbReference>
<dbReference type="InterPro" id="IPR003690">
    <property type="entry name" value="MTERF"/>
</dbReference>
<dbReference type="GO" id="GO:0005739">
    <property type="term" value="C:mitochondrion"/>
    <property type="evidence" value="ECO:0007669"/>
    <property type="project" value="TreeGrafter"/>
</dbReference>
<evidence type="ECO:0000313" key="3">
    <source>
        <dbReference type="EMBL" id="KAF7993995.1"/>
    </source>
</evidence>
<dbReference type="AlphaFoldDB" id="A0A835CV45"/>
<proteinExistence type="inferred from homology"/>
<dbReference type="GO" id="GO:0061668">
    <property type="term" value="P:mitochondrial ribosome assembly"/>
    <property type="evidence" value="ECO:0007669"/>
    <property type="project" value="TreeGrafter"/>
</dbReference>
<sequence>MSCYQRAIKLTKNICQGTLLKREVIIPRYYSNIEKLDSSTIPTDLSLINSTPAIQRVDHELDSFIKENMKIPKALDECQEDLSFIAPYVKPTFNFASVANESKTVQELVKLGVELYKIEARRGGLELILKLKFDEDIKPYIQFITDCGVPANRLSRFITRNPYIFTEDMDDLKTRIRYLRAHNFSTDDIAAIVDKNPDWLSYKTTSIDERLGYLQNDFRLSGVELRNLIVKNPRIATLKKSRLIESTFSVREEMGFDPHQVKQILLNNPFIWLLSRDKVLATFNYVHNTMGICHEAIANQPAIIGKKVERIQQRHMYLETLKRNQYDPLKPLYISLDSIALGTDLEFCTNVAKTSIYLYDLFLKTL</sequence>
<dbReference type="EMBL" id="JACMRX010000003">
    <property type="protein sequence ID" value="KAF7993995.1"/>
    <property type="molecule type" value="Genomic_DNA"/>
</dbReference>
<dbReference type="GO" id="GO:0006390">
    <property type="term" value="P:mitochondrial transcription"/>
    <property type="evidence" value="ECO:0007669"/>
    <property type="project" value="TreeGrafter"/>
</dbReference>
<gene>
    <name evidence="3" type="ORF">HCN44_011264</name>
</gene>
<accession>A0A835CV45</accession>
<name>A0A835CV45_APHGI</name>
<dbReference type="InterPro" id="IPR038538">
    <property type="entry name" value="MTERF_sf"/>
</dbReference>
<keyword evidence="4" id="KW-1185">Reference proteome</keyword>
<dbReference type="Gene3D" id="1.25.70.10">
    <property type="entry name" value="Transcription termination factor 3, mitochondrial"/>
    <property type="match status" value="1"/>
</dbReference>
<protein>
    <submittedName>
        <fullName evidence="3">Uncharacterized protein</fullName>
    </submittedName>
</protein>
<comment type="caution">
    <text evidence="3">The sequence shown here is derived from an EMBL/GenBank/DDBJ whole genome shotgun (WGS) entry which is preliminary data.</text>
</comment>
<dbReference type="PANTHER" id="PTHR13068">
    <property type="entry name" value="CGI-12 PROTEIN-RELATED"/>
    <property type="match status" value="1"/>
</dbReference>
<organism evidence="3 4">
    <name type="scientific">Aphidius gifuensis</name>
    <name type="common">Parasitoid wasp</name>
    <dbReference type="NCBI Taxonomy" id="684658"/>
    <lineage>
        <taxon>Eukaryota</taxon>
        <taxon>Metazoa</taxon>
        <taxon>Ecdysozoa</taxon>
        <taxon>Arthropoda</taxon>
        <taxon>Hexapoda</taxon>
        <taxon>Insecta</taxon>
        <taxon>Pterygota</taxon>
        <taxon>Neoptera</taxon>
        <taxon>Endopterygota</taxon>
        <taxon>Hymenoptera</taxon>
        <taxon>Apocrita</taxon>
        <taxon>Ichneumonoidea</taxon>
        <taxon>Braconidae</taxon>
        <taxon>Aphidiinae</taxon>
        <taxon>Aphidius</taxon>
    </lineage>
</organism>